<keyword evidence="10" id="KW-1185">Reference proteome</keyword>
<evidence type="ECO:0000256" key="8">
    <source>
        <dbReference type="SAM" id="Phobius"/>
    </source>
</evidence>
<dbReference type="Proteomes" id="UP001212152">
    <property type="component" value="Unassembled WGS sequence"/>
</dbReference>
<dbReference type="GO" id="GO:0035673">
    <property type="term" value="F:oligopeptide transmembrane transporter activity"/>
    <property type="evidence" value="ECO:0007669"/>
    <property type="project" value="InterPro"/>
</dbReference>
<feature type="region of interest" description="Disordered" evidence="7">
    <location>
        <begin position="1"/>
        <end position="20"/>
    </location>
</feature>
<feature type="transmembrane region" description="Helical" evidence="8">
    <location>
        <begin position="672"/>
        <end position="697"/>
    </location>
</feature>
<feature type="transmembrane region" description="Helical" evidence="8">
    <location>
        <begin position="345"/>
        <end position="365"/>
    </location>
</feature>
<protein>
    <submittedName>
        <fullName evidence="9">Uncharacterized protein</fullName>
    </submittedName>
</protein>
<feature type="transmembrane region" description="Helical" evidence="8">
    <location>
        <begin position="414"/>
        <end position="435"/>
    </location>
</feature>
<comment type="caution">
    <text evidence="9">The sequence shown here is derived from an EMBL/GenBank/DDBJ whole genome shotgun (WGS) entry which is preliminary data.</text>
</comment>
<feature type="transmembrane region" description="Helical" evidence="8">
    <location>
        <begin position="174"/>
        <end position="193"/>
    </location>
</feature>
<feature type="transmembrane region" description="Helical" evidence="8">
    <location>
        <begin position="279"/>
        <end position="298"/>
    </location>
</feature>
<feature type="compositionally biased region" description="Polar residues" evidence="7">
    <location>
        <begin position="1"/>
        <end position="12"/>
    </location>
</feature>
<feature type="transmembrane region" description="Helical" evidence="8">
    <location>
        <begin position="142"/>
        <end position="162"/>
    </location>
</feature>
<feature type="transmembrane region" description="Helical" evidence="8">
    <location>
        <begin position="637"/>
        <end position="660"/>
    </location>
</feature>
<sequence>MSANNMSTTLDPNPTRDPALEMDAPIHHIGDLKKNNDEDAKVGLDGDNHVEDVTTRVYGDYIDLPEGLPEEGSGLTIRALLVGCLLGTVVGASNIYLGLKTGFTFGASLFGAIFGFAILRLMSMGGGRYFGPKENCTVQTTATAAGGLATLFVAALPAMYQGRLLSPDGPSGDVGKIFALTFICAYYGVFFAVPLRKWFVLRQKLVFPTPFASAATIASLHSVGGAGTAMKKAKIMGYAFLGAILWNMFGFFVPGVYNMHIFSWMHMAGCDTCFDINKWGWVLVLTPAFFGAGALSGVHASASMMVGSITAWGIIGPLLIREGIAKGSYFGFPKTDPANNATPRYWLLFPGVTFMTVASFAELAYNWRPLYQGLRAAVTAAVAGVRRTERTTVVAEMEGENIDPAPKHEQVPTMVWVGGLIASAILTIIVLATVFDVGVGEGILALFLAFILAFVGIQSAGTSDINPTGAIAKSSQFVFGGISRGQGKTTGAALSQARTVNLISGAVAGAAAHQAVDMVGDLKTGHLLRASPRTQFIAQAVGTGAGVFTAIGLFLLYNKAYPCIANPDLKCANFDLVSAIAWKVVAEVLTAKDAGIPTSSAWACLAAAILSIVGVILSHKLPPRIRWIIPNMPAIGVAWILTSNYYSIAMLLASLIMYFWNKRNPASYEVWCFALASGLIAGEGIGGLVQALISIVGGSTASLGTSWACPAVVKWGPSVFDACT</sequence>
<evidence type="ECO:0000313" key="9">
    <source>
        <dbReference type="EMBL" id="KAJ3174855.1"/>
    </source>
</evidence>
<feature type="transmembrane region" description="Helical" evidence="8">
    <location>
        <begin position="600"/>
        <end position="617"/>
    </location>
</feature>
<keyword evidence="4 8" id="KW-0812">Transmembrane</keyword>
<dbReference type="EMBL" id="JADGJQ010000059">
    <property type="protein sequence ID" value="KAJ3174855.1"/>
    <property type="molecule type" value="Genomic_DNA"/>
</dbReference>
<feature type="transmembrane region" description="Helical" evidence="8">
    <location>
        <begin position="205"/>
        <end position="223"/>
    </location>
</feature>
<feature type="transmembrane region" description="Helical" evidence="8">
    <location>
        <begin position="536"/>
        <end position="557"/>
    </location>
</feature>
<keyword evidence="5 8" id="KW-1133">Transmembrane helix</keyword>
<feature type="transmembrane region" description="Helical" evidence="8">
    <location>
        <begin position="442"/>
        <end position="460"/>
    </location>
</feature>
<feature type="transmembrane region" description="Helical" evidence="8">
    <location>
        <begin position="79"/>
        <end position="97"/>
    </location>
</feature>
<evidence type="ECO:0000313" key="10">
    <source>
        <dbReference type="Proteomes" id="UP001212152"/>
    </source>
</evidence>
<evidence type="ECO:0000256" key="5">
    <source>
        <dbReference type="ARBA" id="ARBA00022989"/>
    </source>
</evidence>
<dbReference type="InterPro" id="IPR004813">
    <property type="entry name" value="OPT"/>
</dbReference>
<feature type="transmembrane region" description="Helical" evidence="8">
    <location>
        <begin position="103"/>
        <end position="122"/>
    </location>
</feature>
<dbReference type="PANTHER" id="PTHR31645:SF3">
    <property type="entry name" value="OLIGOPEPTIDE TRANSPORTER"/>
    <property type="match status" value="1"/>
</dbReference>
<name>A0AAD5THI6_9FUNG</name>
<evidence type="ECO:0000256" key="1">
    <source>
        <dbReference type="ARBA" id="ARBA00004141"/>
    </source>
</evidence>
<feature type="transmembrane region" description="Helical" evidence="8">
    <location>
        <begin position="235"/>
        <end position="258"/>
    </location>
</feature>
<evidence type="ECO:0000256" key="3">
    <source>
        <dbReference type="ARBA" id="ARBA00022448"/>
    </source>
</evidence>
<evidence type="ECO:0000256" key="2">
    <source>
        <dbReference type="ARBA" id="ARBA00008807"/>
    </source>
</evidence>
<dbReference type="GO" id="GO:0000329">
    <property type="term" value="C:fungal-type vacuole membrane"/>
    <property type="evidence" value="ECO:0007669"/>
    <property type="project" value="TreeGrafter"/>
</dbReference>
<keyword evidence="3" id="KW-0813">Transport</keyword>
<evidence type="ECO:0000256" key="7">
    <source>
        <dbReference type="SAM" id="MobiDB-lite"/>
    </source>
</evidence>
<accession>A0AAD5THI6</accession>
<dbReference type="InterPro" id="IPR045035">
    <property type="entry name" value="YSL-like"/>
</dbReference>
<dbReference type="AlphaFoldDB" id="A0AAD5THI6"/>
<reference evidence="9" key="1">
    <citation type="submission" date="2020-05" db="EMBL/GenBank/DDBJ databases">
        <title>Phylogenomic resolution of chytrid fungi.</title>
        <authorList>
            <person name="Stajich J.E."/>
            <person name="Amses K."/>
            <person name="Simmons R."/>
            <person name="Seto K."/>
            <person name="Myers J."/>
            <person name="Bonds A."/>
            <person name="Quandt C.A."/>
            <person name="Barry K."/>
            <person name="Liu P."/>
            <person name="Grigoriev I."/>
            <person name="Longcore J.E."/>
            <person name="James T.Y."/>
        </authorList>
    </citation>
    <scope>NUCLEOTIDE SEQUENCE</scope>
    <source>
        <strain evidence="9">JEL0379</strain>
    </source>
</reference>
<dbReference type="NCBIfam" id="TIGR00728">
    <property type="entry name" value="OPT_sfam"/>
    <property type="match status" value="1"/>
</dbReference>
<comment type="subcellular location">
    <subcellularLocation>
        <location evidence="1">Membrane</location>
        <topology evidence="1">Multi-pass membrane protein</topology>
    </subcellularLocation>
</comment>
<comment type="similarity">
    <text evidence="2">Belongs to the oligopeptide OPT transporter family.</text>
</comment>
<proteinExistence type="inferred from homology"/>
<feature type="transmembrane region" description="Helical" evidence="8">
    <location>
        <begin position="304"/>
        <end position="324"/>
    </location>
</feature>
<dbReference type="Pfam" id="PF03169">
    <property type="entry name" value="OPT"/>
    <property type="match status" value="1"/>
</dbReference>
<evidence type="ECO:0000256" key="4">
    <source>
        <dbReference type="ARBA" id="ARBA00022692"/>
    </source>
</evidence>
<gene>
    <name evidence="9" type="ORF">HDU87_006647</name>
</gene>
<organism evidence="9 10">
    <name type="scientific">Geranomyces variabilis</name>
    <dbReference type="NCBI Taxonomy" id="109894"/>
    <lineage>
        <taxon>Eukaryota</taxon>
        <taxon>Fungi</taxon>
        <taxon>Fungi incertae sedis</taxon>
        <taxon>Chytridiomycota</taxon>
        <taxon>Chytridiomycota incertae sedis</taxon>
        <taxon>Chytridiomycetes</taxon>
        <taxon>Spizellomycetales</taxon>
        <taxon>Powellomycetaceae</taxon>
        <taxon>Geranomyces</taxon>
    </lineage>
</organism>
<keyword evidence="6 8" id="KW-0472">Membrane</keyword>
<evidence type="ECO:0000256" key="6">
    <source>
        <dbReference type="ARBA" id="ARBA00023136"/>
    </source>
</evidence>
<dbReference type="PANTHER" id="PTHR31645">
    <property type="entry name" value="OLIGOPEPTIDE TRANSPORTER YGL114W-RELATED"/>
    <property type="match status" value="1"/>
</dbReference>